<organism evidence="2 3">
    <name type="scientific">Chlorella ohadii</name>
    <dbReference type="NCBI Taxonomy" id="2649997"/>
    <lineage>
        <taxon>Eukaryota</taxon>
        <taxon>Viridiplantae</taxon>
        <taxon>Chlorophyta</taxon>
        <taxon>core chlorophytes</taxon>
        <taxon>Trebouxiophyceae</taxon>
        <taxon>Chlorellales</taxon>
        <taxon>Chlorellaceae</taxon>
        <taxon>Chlorella clade</taxon>
        <taxon>Chlorella</taxon>
    </lineage>
</organism>
<dbReference type="AlphaFoldDB" id="A0AAD5H680"/>
<feature type="chain" id="PRO_5042064878" evidence="1">
    <location>
        <begin position="21"/>
        <end position="241"/>
    </location>
</feature>
<proteinExistence type="predicted"/>
<evidence type="ECO:0000313" key="3">
    <source>
        <dbReference type="Proteomes" id="UP001205105"/>
    </source>
</evidence>
<evidence type="ECO:0000256" key="1">
    <source>
        <dbReference type="SAM" id="SignalP"/>
    </source>
</evidence>
<accession>A0AAD5H680</accession>
<dbReference type="Proteomes" id="UP001205105">
    <property type="component" value="Unassembled WGS sequence"/>
</dbReference>
<evidence type="ECO:0000313" key="2">
    <source>
        <dbReference type="EMBL" id="KAI7845839.1"/>
    </source>
</evidence>
<dbReference type="EMBL" id="JADXDR010000012">
    <property type="protein sequence ID" value="KAI7845839.1"/>
    <property type="molecule type" value="Genomic_DNA"/>
</dbReference>
<protein>
    <submittedName>
        <fullName evidence="2">Uncharacterized protein</fullName>
    </submittedName>
</protein>
<feature type="signal peptide" evidence="1">
    <location>
        <begin position="1"/>
        <end position="20"/>
    </location>
</feature>
<keyword evidence="1" id="KW-0732">Signal</keyword>
<name>A0AAD5H680_9CHLO</name>
<keyword evidence="3" id="KW-1185">Reference proteome</keyword>
<reference evidence="2" key="1">
    <citation type="submission" date="2020-11" db="EMBL/GenBank/DDBJ databases">
        <title>Chlorella ohadii genome sequencing and assembly.</title>
        <authorList>
            <person name="Murik O."/>
            <person name="Treves H."/>
            <person name="Kedem I."/>
            <person name="Shotland Y."/>
            <person name="Kaplan A."/>
        </authorList>
    </citation>
    <scope>NUCLEOTIDE SEQUENCE</scope>
    <source>
        <strain evidence="2">1</strain>
    </source>
</reference>
<gene>
    <name evidence="2" type="ORF">COHA_000573</name>
</gene>
<comment type="caution">
    <text evidence="2">The sequence shown here is derived from an EMBL/GenBank/DDBJ whole genome shotgun (WGS) entry which is preliminary data.</text>
</comment>
<sequence>MPAPSALLGHLRALASVATAVTSPQTTPPARTSCRCCCGRFEDPDLLRRASDAADGLGGDTQQLGAACAREPAARREAVALATDLLPAALRLNMRAFEDPAARSISARSLVLPEALFFTLLQVESDLCLALFSQLTGPERSRLLQALVPVQAGCLTASCAAYGYEYLFRIGKLGGTWEEIGGDYAPLFFASEVQDQAVPGPNQAARPGRVFRELGRRSQGLRRQLAVRRLAEPPVMRCQGG</sequence>